<sequence length="40" mass="4398">TNIKEDRFGNRNAGSPQTSSDVYHVRNSALVPVNISQIVL</sequence>
<organism evidence="2 3">
    <name type="scientific">Racocetra fulgida</name>
    <dbReference type="NCBI Taxonomy" id="60492"/>
    <lineage>
        <taxon>Eukaryota</taxon>
        <taxon>Fungi</taxon>
        <taxon>Fungi incertae sedis</taxon>
        <taxon>Mucoromycota</taxon>
        <taxon>Glomeromycotina</taxon>
        <taxon>Glomeromycetes</taxon>
        <taxon>Diversisporales</taxon>
        <taxon>Gigasporaceae</taxon>
        <taxon>Racocetra</taxon>
    </lineage>
</organism>
<gene>
    <name evidence="2" type="ORF">RFULGI_LOCUS9830</name>
</gene>
<comment type="caution">
    <text evidence="2">The sequence shown here is derived from an EMBL/GenBank/DDBJ whole genome shotgun (WGS) entry which is preliminary data.</text>
</comment>
<accession>A0A9N9EQZ1</accession>
<protein>
    <submittedName>
        <fullName evidence="2">18077_t:CDS:1</fullName>
    </submittedName>
</protein>
<reference evidence="2" key="1">
    <citation type="submission" date="2021-06" db="EMBL/GenBank/DDBJ databases">
        <authorList>
            <person name="Kallberg Y."/>
            <person name="Tangrot J."/>
            <person name="Rosling A."/>
        </authorList>
    </citation>
    <scope>NUCLEOTIDE SEQUENCE</scope>
    <source>
        <strain evidence="2">IN212</strain>
    </source>
</reference>
<evidence type="ECO:0000313" key="3">
    <source>
        <dbReference type="Proteomes" id="UP000789396"/>
    </source>
</evidence>
<evidence type="ECO:0000313" key="2">
    <source>
        <dbReference type="EMBL" id="CAG8687260.1"/>
    </source>
</evidence>
<dbReference type="Proteomes" id="UP000789396">
    <property type="component" value="Unassembled WGS sequence"/>
</dbReference>
<feature type="non-terminal residue" evidence="2">
    <location>
        <position position="1"/>
    </location>
</feature>
<dbReference type="AlphaFoldDB" id="A0A9N9EQZ1"/>
<proteinExistence type="predicted"/>
<dbReference type="EMBL" id="CAJVPZ010018358">
    <property type="protein sequence ID" value="CAG8687260.1"/>
    <property type="molecule type" value="Genomic_DNA"/>
</dbReference>
<name>A0A9N9EQZ1_9GLOM</name>
<feature type="region of interest" description="Disordered" evidence="1">
    <location>
        <begin position="1"/>
        <end position="20"/>
    </location>
</feature>
<keyword evidence="3" id="KW-1185">Reference proteome</keyword>
<evidence type="ECO:0000256" key="1">
    <source>
        <dbReference type="SAM" id="MobiDB-lite"/>
    </source>
</evidence>